<dbReference type="HOGENOM" id="CLU_009834_0_0_5"/>
<dbReference type="GO" id="GO:0070403">
    <property type="term" value="F:NAD+ binding"/>
    <property type="evidence" value="ECO:0007669"/>
    <property type="project" value="InterPro"/>
</dbReference>
<dbReference type="NCBIfam" id="NF004783">
    <property type="entry name" value="PRK06129.1"/>
    <property type="match status" value="1"/>
</dbReference>
<dbReference type="GO" id="GO:0006631">
    <property type="term" value="P:fatty acid metabolic process"/>
    <property type="evidence" value="ECO:0007669"/>
    <property type="project" value="InterPro"/>
</dbReference>
<sequence length="313" mass="33950">MPKPERIAIVGAGLIGRAWATVFARAGLDVTITDIDAASLAASRERIRATLEDLRDAGLVGDPAAVLSRIRCAGDLGEAVETASYVQECGPEDAELKSRLFAELEARTGPDTILASSTSGIVASKFNGQMQDRSRAIVAHPVNPPSLIPLVEVAPSPDTAAGIVDRTMALMEQVGQSPILVRREVEGFVLNRLQGALLNEALRLLRDGVASAADIDRTMRDGLGRRWAFMGPFETIDLNAPNGAGDYARRYGPIYRRLDEARDAQPWTAEVIDRLVDQLRSADPIDAHEARCDRRDRRLMALTAHLQHASDQD</sequence>
<dbReference type="InterPro" id="IPR006176">
    <property type="entry name" value="3-OHacyl-CoA_DH_NAD-bd"/>
</dbReference>
<dbReference type="InterPro" id="IPR006108">
    <property type="entry name" value="3HC_DH_C"/>
</dbReference>
<evidence type="ECO:0000259" key="3">
    <source>
        <dbReference type="Pfam" id="PF00725"/>
    </source>
</evidence>
<dbReference type="PROSITE" id="PS00067">
    <property type="entry name" value="3HCDH"/>
    <property type="match status" value="1"/>
</dbReference>
<dbReference type="PANTHER" id="PTHR48075:SF1">
    <property type="entry name" value="LAMBDA-CRYSTALLIN HOMOLOG"/>
    <property type="match status" value="1"/>
</dbReference>
<dbReference type="InterPro" id="IPR006180">
    <property type="entry name" value="3-OHacyl-CoA_DH_CS"/>
</dbReference>
<keyword evidence="2 5" id="KW-0560">Oxidoreductase</keyword>
<evidence type="ECO:0000256" key="1">
    <source>
        <dbReference type="ARBA" id="ARBA00009463"/>
    </source>
</evidence>
<dbReference type="SUPFAM" id="SSF48179">
    <property type="entry name" value="6-phosphogluconate dehydrogenase C-terminal domain-like"/>
    <property type="match status" value="1"/>
</dbReference>
<dbReference type="Pfam" id="PF00725">
    <property type="entry name" value="3HCDH"/>
    <property type="match status" value="1"/>
</dbReference>
<feature type="domain" description="3-hydroxyacyl-CoA dehydrogenase C-terminal" evidence="3">
    <location>
        <begin position="187"/>
        <end position="246"/>
    </location>
</feature>
<dbReference type="InterPro" id="IPR036291">
    <property type="entry name" value="NAD(P)-bd_dom_sf"/>
</dbReference>
<dbReference type="InterPro" id="IPR013328">
    <property type="entry name" value="6PGD_dom2"/>
</dbReference>
<dbReference type="Gene3D" id="1.10.1040.10">
    <property type="entry name" value="N-(1-d-carboxylethyl)-l-norvaline Dehydrogenase, domain 2"/>
    <property type="match status" value="1"/>
</dbReference>
<name>A0A017HAL4_9RHOB</name>
<evidence type="ECO:0000313" key="6">
    <source>
        <dbReference type="Proteomes" id="UP000025047"/>
    </source>
</evidence>
<dbReference type="InterPro" id="IPR008927">
    <property type="entry name" value="6-PGluconate_DH-like_C_sf"/>
</dbReference>
<protein>
    <submittedName>
        <fullName evidence="5">3-hydroxybutyryl-CoA dehydrogenase</fullName>
        <ecNumber evidence="5">1.1.1.157</ecNumber>
    </submittedName>
</protein>
<dbReference type="PANTHER" id="PTHR48075">
    <property type="entry name" value="3-HYDROXYACYL-COA DEHYDROGENASE FAMILY PROTEIN"/>
    <property type="match status" value="1"/>
</dbReference>
<dbReference type="GO" id="GO:0008691">
    <property type="term" value="F:3-hydroxybutyryl-CoA dehydrogenase activity"/>
    <property type="evidence" value="ECO:0007669"/>
    <property type="project" value="UniProtKB-EC"/>
</dbReference>
<evidence type="ECO:0000313" key="5">
    <source>
        <dbReference type="EMBL" id="EYD71416.1"/>
    </source>
</evidence>
<dbReference type="eggNOG" id="COG1250">
    <property type="taxonomic scope" value="Bacteria"/>
</dbReference>
<dbReference type="RefSeq" id="WP_017927501.1">
    <property type="nucleotide sequence ID" value="NZ_KB822995.1"/>
</dbReference>
<feature type="domain" description="3-hydroxyacyl-CoA dehydrogenase NAD binding" evidence="4">
    <location>
        <begin position="7"/>
        <end position="183"/>
    </location>
</feature>
<comment type="caution">
    <text evidence="5">The sequence shown here is derived from an EMBL/GenBank/DDBJ whole genome shotgun (WGS) entry which is preliminary data.</text>
</comment>
<comment type="similarity">
    <text evidence="1">Belongs to the 3-hydroxyacyl-CoA dehydrogenase family.</text>
</comment>
<dbReference type="OrthoDB" id="9803287at2"/>
<accession>A0A017HAL4</accession>
<evidence type="ECO:0000259" key="4">
    <source>
        <dbReference type="Pfam" id="PF02737"/>
    </source>
</evidence>
<organism evidence="5 6">
    <name type="scientific">Limimaricola hongkongensis DSM 17492</name>
    <dbReference type="NCBI Taxonomy" id="1122180"/>
    <lineage>
        <taxon>Bacteria</taxon>
        <taxon>Pseudomonadati</taxon>
        <taxon>Pseudomonadota</taxon>
        <taxon>Alphaproteobacteria</taxon>
        <taxon>Rhodobacterales</taxon>
        <taxon>Paracoccaceae</taxon>
        <taxon>Limimaricola</taxon>
    </lineage>
</organism>
<reference evidence="5 6" key="1">
    <citation type="submission" date="2013-03" db="EMBL/GenBank/DDBJ databases">
        <authorList>
            <person name="Fiebig A."/>
            <person name="Goeker M."/>
            <person name="Klenk H.-P.P."/>
        </authorList>
    </citation>
    <scope>NUCLEOTIDE SEQUENCE [LARGE SCALE GENOMIC DNA]</scope>
    <source>
        <strain evidence="5 6">DSM 17492</strain>
    </source>
</reference>
<dbReference type="EMBL" id="APGJ01000007">
    <property type="protein sequence ID" value="EYD71416.1"/>
    <property type="molecule type" value="Genomic_DNA"/>
</dbReference>
<dbReference type="SUPFAM" id="SSF51735">
    <property type="entry name" value="NAD(P)-binding Rossmann-fold domains"/>
    <property type="match status" value="1"/>
</dbReference>
<dbReference type="EC" id="1.1.1.157" evidence="5"/>
<dbReference type="GO" id="GO:0050104">
    <property type="term" value="F:L-gulonate 3-dehydrogenase activity"/>
    <property type="evidence" value="ECO:0007669"/>
    <property type="project" value="TreeGrafter"/>
</dbReference>
<dbReference type="STRING" id="1122180.Lokhon_03065"/>
<dbReference type="Pfam" id="PF02737">
    <property type="entry name" value="3HCDH_N"/>
    <property type="match status" value="1"/>
</dbReference>
<proteinExistence type="inferred from homology"/>
<dbReference type="AlphaFoldDB" id="A0A017HAL4"/>
<keyword evidence="6" id="KW-1185">Reference proteome</keyword>
<dbReference type="PATRIC" id="fig|1122180.6.peg.3045"/>
<dbReference type="Gene3D" id="3.40.50.720">
    <property type="entry name" value="NAD(P)-binding Rossmann-like Domain"/>
    <property type="match status" value="1"/>
</dbReference>
<evidence type="ECO:0000256" key="2">
    <source>
        <dbReference type="ARBA" id="ARBA00023002"/>
    </source>
</evidence>
<gene>
    <name evidence="5" type="ORF">Lokhon_03065</name>
</gene>
<dbReference type="Proteomes" id="UP000025047">
    <property type="component" value="Unassembled WGS sequence"/>
</dbReference>